<name>A0A8J3DK11_9BACT</name>
<comment type="caution">
    <text evidence="4">The sequence shown here is derived from an EMBL/GenBank/DDBJ whole genome shotgun (WGS) entry which is preliminary data.</text>
</comment>
<dbReference type="Pfam" id="PF00012">
    <property type="entry name" value="HSP70"/>
    <property type="match status" value="1"/>
</dbReference>
<dbReference type="InterPro" id="IPR021030">
    <property type="entry name" value="DUF3731"/>
</dbReference>
<reference evidence="4" key="2">
    <citation type="submission" date="2020-09" db="EMBL/GenBank/DDBJ databases">
        <authorList>
            <person name="Sun Q."/>
            <person name="Kim S."/>
        </authorList>
    </citation>
    <scope>NUCLEOTIDE SEQUENCE</scope>
    <source>
        <strain evidence="4">KCTC 12870</strain>
    </source>
</reference>
<dbReference type="Pfam" id="PF12531">
    <property type="entry name" value="DUF3731"/>
    <property type="match status" value="1"/>
</dbReference>
<keyword evidence="2" id="KW-0547">Nucleotide-binding</keyword>
<dbReference type="Proteomes" id="UP000642829">
    <property type="component" value="Unassembled WGS sequence"/>
</dbReference>
<evidence type="ECO:0000313" key="4">
    <source>
        <dbReference type="EMBL" id="GHC12862.1"/>
    </source>
</evidence>
<dbReference type="GO" id="GO:0005524">
    <property type="term" value="F:ATP binding"/>
    <property type="evidence" value="ECO:0007669"/>
    <property type="project" value="UniProtKB-KW"/>
</dbReference>
<keyword evidence="5" id="KW-1185">Reference proteome</keyword>
<keyword evidence="3" id="KW-0067">ATP-binding</keyword>
<dbReference type="InterPro" id="IPR018181">
    <property type="entry name" value="Heat_shock_70_CS"/>
</dbReference>
<dbReference type="PROSITE" id="PS00297">
    <property type="entry name" value="HSP70_1"/>
    <property type="match status" value="1"/>
</dbReference>
<organism evidence="4 5">
    <name type="scientific">Cerasicoccus arenae</name>
    <dbReference type="NCBI Taxonomy" id="424488"/>
    <lineage>
        <taxon>Bacteria</taxon>
        <taxon>Pseudomonadati</taxon>
        <taxon>Verrucomicrobiota</taxon>
        <taxon>Opitutia</taxon>
        <taxon>Puniceicoccales</taxon>
        <taxon>Cerasicoccaceae</taxon>
        <taxon>Cerasicoccus</taxon>
    </lineage>
</organism>
<evidence type="ECO:0000256" key="2">
    <source>
        <dbReference type="ARBA" id="ARBA00022741"/>
    </source>
</evidence>
<dbReference type="InterPro" id="IPR043129">
    <property type="entry name" value="ATPase_NBD"/>
</dbReference>
<evidence type="ECO:0000313" key="5">
    <source>
        <dbReference type="Proteomes" id="UP000642829"/>
    </source>
</evidence>
<dbReference type="SUPFAM" id="SSF53067">
    <property type="entry name" value="Actin-like ATPase domain"/>
    <property type="match status" value="2"/>
</dbReference>
<dbReference type="PANTHER" id="PTHR42749">
    <property type="entry name" value="CELL SHAPE-DETERMINING PROTEIN MREB"/>
    <property type="match status" value="1"/>
</dbReference>
<dbReference type="PANTHER" id="PTHR42749:SF1">
    <property type="entry name" value="CELL SHAPE-DETERMINING PROTEIN MREB"/>
    <property type="match status" value="1"/>
</dbReference>
<dbReference type="GO" id="GO:0140662">
    <property type="term" value="F:ATP-dependent protein folding chaperone"/>
    <property type="evidence" value="ECO:0007669"/>
    <property type="project" value="InterPro"/>
</dbReference>
<dbReference type="RefSeq" id="WP_189517279.1">
    <property type="nucleotide sequence ID" value="NZ_BMXG01000030.1"/>
</dbReference>
<dbReference type="AlphaFoldDB" id="A0A8J3DK11"/>
<comment type="similarity">
    <text evidence="1">Belongs to the heat shock protein 70 family.</text>
</comment>
<accession>A0A8J3DK11</accession>
<evidence type="ECO:0000256" key="3">
    <source>
        <dbReference type="ARBA" id="ARBA00022840"/>
    </source>
</evidence>
<dbReference type="EMBL" id="BMXG01000030">
    <property type="protein sequence ID" value="GHC12862.1"/>
    <property type="molecule type" value="Genomic_DNA"/>
</dbReference>
<protein>
    <submittedName>
        <fullName evidence="4">Molecular chaperone DnaK</fullName>
    </submittedName>
</protein>
<sequence>MAARYSIGIDLGTSNCALAYVDTTAASPSTQLLNVPQYEALGQWREDPVLPSFCYFLTDDEARELHPDGAVEGELAGWSHTRVVGQWAREMASLSPERVAYSAKSWLCHRGVDRESKLLPWQSTVLPVDRKLSPVDVSAAYLSYLRVVWDRQMAGKDKTARFDRQDIVITVPASFDADAQRLTLEAAERAGYPASTRLLEEPQAAFYAWLERHPGASELATAFPQLNERPELVLVCDIGGGTSDFSLFEVTASEGDEHPSIRRLAVSEHILLGGDNLDLALAKMVEPQLADGGTLSTSAWAQLLSQCRTLKEWVLADPAPDPAKLLRVSVTDGGSSLFASARSAEVSQGELLTLMLDGFFPECPVDARPAQERTGLRELGLPYAQDSAITRHLAGFLRGRRVDALLFNGGTVASSLLRERLCAQAAVWQDNAEPGMLANDEPHLAVARGAAFYRFSERQAAGLTITGGSGHAIYLEIQGAAPKKRRGKTKRKDAPVRSGVCILPQGAEIEAPVRLVEPEIQLMVDRPVRFQAWTSPSRPEDTVGEVVDLDDDAFHRLPALTTLALLPPNVEKPEGGKLAVHLIAELNNLGLLQLVCESVRRVGDRQRRWSLEFNLREKLNGDEPIEETPAEDTGAATEDLQAAQAQIGQCFGLQSNSEPQSEPARLIKQLEDVLRLKRKDWNTALLRELWEPLGESITRRDRSTEHELAWLMAAGFCLRPGYGHPLDRYRMQRLWFLHELGLAHDRDKAIREQLFILWRRTAGGLDRDQQAALYHTWRERIYDDAKQAYEPLRMAGALEWLPSEDRMELANHCLKLILERADKYCDHAIWALGRLLTRTPLYAGEGAILPVSAVTQAFDQLARLSWRDSLAGLKTTFTQAARRLDNRDHDLDEALRGRIVAKLTESGAKEDQLRRVTTFVPIEEKDRQQLFGESLPVGLHW</sequence>
<dbReference type="InterPro" id="IPR013126">
    <property type="entry name" value="Hsp_70_fam"/>
</dbReference>
<gene>
    <name evidence="4" type="primary">dnaK</name>
    <name evidence="4" type="ORF">GCM10007047_32760</name>
</gene>
<dbReference type="CDD" id="cd10170">
    <property type="entry name" value="ASKHA_NBD_HSP70"/>
    <property type="match status" value="1"/>
</dbReference>
<reference evidence="4" key="1">
    <citation type="journal article" date="2014" name="Int. J. Syst. Evol. Microbiol.">
        <title>Complete genome sequence of Corynebacterium casei LMG S-19264T (=DSM 44701T), isolated from a smear-ripened cheese.</title>
        <authorList>
            <consortium name="US DOE Joint Genome Institute (JGI-PGF)"/>
            <person name="Walter F."/>
            <person name="Albersmeier A."/>
            <person name="Kalinowski J."/>
            <person name="Ruckert C."/>
        </authorList>
    </citation>
    <scope>NUCLEOTIDE SEQUENCE</scope>
    <source>
        <strain evidence="4">KCTC 12870</strain>
    </source>
</reference>
<proteinExistence type="inferred from homology"/>
<evidence type="ECO:0000256" key="1">
    <source>
        <dbReference type="ARBA" id="ARBA00007381"/>
    </source>
</evidence>
<dbReference type="Gene3D" id="3.30.420.40">
    <property type="match status" value="2"/>
</dbReference>